<protein>
    <submittedName>
        <fullName evidence="1">Uncharacterized protein</fullName>
    </submittedName>
</protein>
<proteinExistence type="predicted"/>
<name>A0A4Z2HPK2_9TELE</name>
<gene>
    <name evidence="1" type="ORF">EYF80_022054</name>
</gene>
<evidence type="ECO:0000313" key="2">
    <source>
        <dbReference type="Proteomes" id="UP000314294"/>
    </source>
</evidence>
<keyword evidence="2" id="KW-1185">Reference proteome</keyword>
<organism evidence="1 2">
    <name type="scientific">Liparis tanakae</name>
    <name type="common">Tanaka's snailfish</name>
    <dbReference type="NCBI Taxonomy" id="230148"/>
    <lineage>
        <taxon>Eukaryota</taxon>
        <taxon>Metazoa</taxon>
        <taxon>Chordata</taxon>
        <taxon>Craniata</taxon>
        <taxon>Vertebrata</taxon>
        <taxon>Euteleostomi</taxon>
        <taxon>Actinopterygii</taxon>
        <taxon>Neopterygii</taxon>
        <taxon>Teleostei</taxon>
        <taxon>Neoteleostei</taxon>
        <taxon>Acanthomorphata</taxon>
        <taxon>Eupercaria</taxon>
        <taxon>Perciformes</taxon>
        <taxon>Cottioidei</taxon>
        <taxon>Cottales</taxon>
        <taxon>Liparidae</taxon>
        <taxon>Liparis</taxon>
    </lineage>
</organism>
<dbReference type="EMBL" id="SRLO01000199">
    <property type="protein sequence ID" value="TNN67738.1"/>
    <property type="molecule type" value="Genomic_DNA"/>
</dbReference>
<comment type="caution">
    <text evidence="1">The sequence shown here is derived from an EMBL/GenBank/DDBJ whole genome shotgun (WGS) entry which is preliminary data.</text>
</comment>
<reference evidence="1 2" key="1">
    <citation type="submission" date="2019-03" db="EMBL/GenBank/DDBJ databases">
        <title>First draft genome of Liparis tanakae, snailfish: a comprehensive survey of snailfish specific genes.</title>
        <authorList>
            <person name="Kim W."/>
            <person name="Song I."/>
            <person name="Jeong J.-H."/>
            <person name="Kim D."/>
            <person name="Kim S."/>
            <person name="Ryu S."/>
            <person name="Song J.Y."/>
            <person name="Lee S.K."/>
        </authorList>
    </citation>
    <scope>NUCLEOTIDE SEQUENCE [LARGE SCALE GENOMIC DNA]</scope>
    <source>
        <tissue evidence="1">Muscle</tissue>
    </source>
</reference>
<accession>A0A4Z2HPK2</accession>
<sequence length="94" mass="10449">MKEFYEQNGSKMVTAVQDADNSENQMKPGGHTRCPLRLIYCSSKETLTADPRVSRVLQPAGSQLNFSSTHIHASLGDLLTVNPELEPDLLCFLR</sequence>
<evidence type="ECO:0000313" key="1">
    <source>
        <dbReference type="EMBL" id="TNN67738.1"/>
    </source>
</evidence>
<dbReference type="AlphaFoldDB" id="A0A4Z2HPK2"/>
<dbReference type="Proteomes" id="UP000314294">
    <property type="component" value="Unassembled WGS sequence"/>
</dbReference>